<dbReference type="EMBL" id="JACGWU010000002">
    <property type="protein sequence ID" value="MBA8828938.1"/>
    <property type="molecule type" value="Genomic_DNA"/>
</dbReference>
<dbReference type="CDD" id="cd06261">
    <property type="entry name" value="TM_PBP2"/>
    <property type="match status" value="1"/>
</dbReference>
<dbReference type="PANTHER" id="PTHR43163:SF6">
    <property type="entry name" value="DIPEPTIDE TRANSPORT SYSTEM PERMEASE PROTEIN DPPB-RELATED"/>
    <property type="match status" value="1"/>
</dbReference>
<dbReference type="GO" id="GO:0055085">
    <property type="term" value="P:transmembrane transport"/>
    <property type="evidence" value="ECO:0007669"/>
    <property type="project" value="InterPro"/>
</dbReference>
<dbReference type="SUPFAM" id="SSF161098">
    <property type="entry name" value="MetI-like"/>
    <property type="match status" value="1"/>
</dbReference>
<name>A0A7W3JTI5_9MICO</name>
<dbReference type="InterPro" id="IPR035906">
    <property type="entry name" value="MetI-like_sf"/>
</dbReference>
<sequence length="293" mass="31108">MFLILQAVPGDPVRIMLGERVPAELVETVRERLGLNEPMLTQLWMYLTRFATGDLGDSVTFGQSIQTLVASRIEPSAYLITYGLILAIIFGGVLGVFAAIRSGTVADFTIRILATALLAMPAFWVGLVLALVFGIAWGLFPVSGYQPGLVGAFRTLTLPAIAIALSLVAVVLRTLRSSMKRVLDSEYVEAARARGYSEGRVLARHALRNAVTPTISIVAVVVGFLIGGTAVIEQVFSIPGLGSLLVQAVERRDYPVVQAIALLAGAVVIAAGLVADLLQAALDPRVRNTISNG</sequence>
<evidence type="ECO:0000313" key="9">
    <source>
        <dbReference type="EMBL" id="MBA8828938.1"/>
    </source>
</evidence>
<protein>
    <submittedName>
        <fullName evidence="9">Peptide/nickel transport system permease protein</fullName>
    </submittedName>
</protein>
<organism evidence="9 10">
    <name type="scientific">Alpinimonas psychrophila</name>
    <dbReference type="NCBI Taxonomy" id="748908"/>
    <lineage>
        <taxon>Bacteria</taxon>
        <taxon>Bacillati</taxon>
        <taxon>Actinomycetota</taxon>
        <taxon>Actinomycetes</taxon>
        <taxon>Micrococcales</taxon>
        <taxon>Microbacteriaceae</taxon>
        <taxon>Alpinimonas</taxon>
    </lineage>
</organism>
<accession>A0A7W3JTI5</accession>
<gene>
    <name evidence="9" type="ORF">FB555_001036</name>
</gene>
<dbReference type="AlphaFoldDB" id="A0A7W3JTI5"/>
<proteinExistence type="inferred from homology"/>
<dbReference type="PANTHER" id="PTHR43163">
    <property type="entry name" value="DIPEPTIDE TRANSPORT SYSTEM PERMEASE PROTEIN DPPB-RELATED"/>
    <property type="match status" value="1"/>
</dbReference>
<evidence type="ECO:0000256" key="5">
    <source>
        <dbReference type="ARBA" id="ARBA00022989"/>
    </source>
</evidence>
<keyword evidence="3" id="KW-1003">Cell membrane</keyword>
<dbReference type="PROSITE" id="PS50928">
    <property type="entry name" value="ABC_TM1"/>
    <property type="match status" value="1"/>
</dbReference>
<comment type="similarity">
    <text evidence="7">Belongs to the binding-protein-dependent transport system permease family.</text>
</comment>
<dbReference type="Proteomes" id="UP000524237">
    <property type="component" value="Unassembled WGS sequence"/>
</dbReference>
<keyword evidence="5 7" id="KW-1133">Transmembrane helix</keyword>
<dbReference type="InterPro" id="IPR045621">
    <property type="entry name" value="BPD_transp_1_N"/>
</dbReference>
<feature type="transmembrane region" description="Helical" evidence="7">
    <location>
        <begin position="77"/>
        <end position="100"/>
    </location>
</feature>
<evidence type="ECO:0000256" key="2">
    <source>
        <dbReference type="ARBA" id="ARBA00022448"/>
    </source>
</evidence>
<feature type="transmembrane region" description="Helical" evidence="7">
    <location>
        <begin position="256"/>
        <end position="278"/>
    </location>
</feature>
<dbReference type="Pfam" id="PF19300">
    <property type="entry name" value="BPD_transp_1_N"/>
    <property type="match status" value="1"/>
</dbReference>
<comment type="subcellular location">
    <subcellularLocation>
        <location evidence="1 7">Cell membrane</location>
        <topology evidence="1 7">Multi-pass membrane protein</topology>
    </subcellularLocation>
</comment>
<evidence type="ECO:0000256" key="7">
    <source>
        <dbReference type="RuleBase" id="RU363032"/>
    </source>
</evidence>
<dbReference type="Pfam" id="PF00528">
    <property type="entry name" value="BPD_transp_1"/>
    <property type="match status" value="1"/>
</dbReference>
<keyword evidence="2 7" id="KW-0813">Transport</keyword>
<dbReference type="Gene3D" id="1.10.3720.10">
    <property type="entry name" value="MetI-like"/>
    <property type="match status" value="1"/>
</dbReference>
<comment type="caution">
    <text evidence="9">The sequence shown here is derived from an EMBL/GenBank/DDBJ whole genome shotgun (WGS) entry which is preliminary data.</text>
</comment>
<reference evidence="9 10" key="1">
    <citation type="submission" date="2020-07" db="EMBL/GenBank/DDBJ databases">
        <title>Sequencing the genomes of 1000 actinobacteria strains.</title>
        <authorList>
            <person name="Klenk H.-P."/>
        </authorList>
    </citation>
    <scope>NUCLEOTIDE SEQUENCE [LARGE SCALE GENOMIC DNA]</scope>
    <source>
        <strain evidence="9 10">DSM 23737</strain>
    </source>
</reference>
<keyword evidence="6 7" id="KW-0472">Membrane</keyword>
<feature type="domain" description="ABC transmembrane type-1" evidence="8">
    <location>
        <begin position="73"/>
        <end position="275"/>
    </location>
</feature>
<keyword evidence="4 7" id="KW-0812">Transmembrane</keyword>
<feature type="transmembrane region" description="Helical" evidence="7">
    <location>
        <begin position="152"/>
        <end position="172"/>
    </location>
</feature>
<evidence type="ECO:0000256" key="4">
    <source>
        <dbReference type="ARBA" id="ARBA00022692"/>
    </source>
</evidence>
<evidence type="ECO:0000256" key="1">
    <source>
        <dbReference type="ARBA" id="ARBA00004651"/>
    </source>
</evidence>
<feature type="transmembrane region" description="Helical" evidence="7">
    <location>
        <begin position="210"/>
        <end position="236"/>
    </location>
</feature>
<dbReference type="InterPro" id="IPR000515">
    <property type="entry name" value="MetI-like"/>
</dbReference>
<evidence type="ECO:0000259" key="8">
    <source>
        <dbReference type="PROSITE" id="PS50928"/>
    </source>
</evidence>
<evidence type="ECO:0000256" key="6">
    <source>
        <dbReference type="ARBA" id="ARBA00023136"/>
    </source>
</evidence>
<keyword evidence="10" id="KW-1185">Reference proteome</keyword>
<feature type="transmembrane region" description="Helical" evidence="7">
    <location>
        <begin position="112"/>
        <end position="140"/>
    </location>
</feature>
<evidence type="ECO:0000313" key="10">
    <source>
        <dbReference type="Proteomes" id="UP000524237"/>
    </source>
</evidence>
<dbReference type="GO" id="GO:0005886">
    <property type="term" value="C:plasma membrane"/>
    <property type="evidence" value="ECO:0007669"/>
    <property type="project" value="UniProtKB-SubCell"/>
</dbReference>
<evidence type="ECO:0000256" key="3">
    <source>
        <dbReference type="ARBA" id="ARBA00022475"/>
    </source>
</evidence>